<dbReference type="GeneID" id="89454271"/>
<dbReference type="STRING" id="216432.CA2559_12788"/>
<evidence type="ECO:0000313" key="4">
    <source>
        <dbReference type="Proteomes" id="UP000002297"/>
    </source>
</evidence>
<keyword evidence="2" id="KW-0812">Transmembrane</keyword>
<dbReference type="GO" id="GO:0090313">
    <property type="term" value="P:regulation of protein targeting to membrane"/>
    <property type="evidence" value="ECO:0007669"/>
    <property type="project" value="TreeGrafter"/>
</dbReference>
<dbReference type="GO" id="GO:0005886">
    <property type="term" value="C:plasma membrane"/>
    <property type="evidence" value="ECO:0007669"/>
    <property type="project" value="TreeGrafter"/>
</dbReference>
<dbReference type="PANTHER" id="PTHR30441">
    <property type="entry name" value="DUF748 DOMAIN-CONTAINING PROTEIN"/>
    <property type="match status" value="1"/>
</dbReference>
<dbReference type="Proteomes" id="UP000002297">
    <property type="component" value="Chromosome"/>
</dbReference>
<dbReference type="InterPro" id="IPR052894">
    <property type="entry name" value="AsmA-related"/>
</dbReference>
<evidence type="ECO:0008006" key="5">
    <source>
        <dbReference type="Google" id="ProtNLM"/>
    </source>
</evidence>
<keyword evidence="2" id="KW-0472">Membrane</keyword>
<feature type="compositionally biased region" description="Basic and acidic residues" evidence="1">
    <location>
        <begin position="363"/>
        <end position="376"/>
    </location>
</feature>
<keyword evidence="4" id="KW-1185">Reference proteome</keyword>
<feature type="transmembrane region" description="Helical" evidence="2">
    <location>
        <begin position="21"/>
        <end position="42"/>
    </location>
</feature>
<organism evidence="3 4">
    <name type="scientific">Croceibacter atlanticus (strain ATCC BAA-628 / JCM 21780 / CIP 108009 / IAM 15332 / KCTC 12090 / HTCC2559)</name>
    <dbReference type="NCBI Taxonomy" id="216432"/>
    <lineage>
        <taxon>Bacteria</taxon>
        <taxon>Pseudomonadati</taxon>
        <taxon>Bacteroidota</taxon>
        <taxon>Flavobacteriia</taxon>
        <taxon>Flavobacteriales</taxon>
        <taxon>Flavobacteriaceae</taxon>
        <taxon>Croceibacter</taxon>
    </lineage>
</organism>
<dbReference type="eggNOG" id="COG2982">
    <property type="taxonomic scope" value="Bacteria"/>
</dbReference>
<gene>
    <name evidence="3" type="ordered locus">CA2559_12788</name>
</gene>
<protein>
    <recommendedName>
        <fullName evidence="5">DUF748 domain-containing protein</fullName>
    </recommendedName>
</protein>
<dbReference type="KEGG" id="cat:CA2559_12788"/>
<evidence type="ECO:0000256" key="2">
    <source>
        <dbReference type="SAM" id="Phobius"/>
    </source>
</evidence>
<dbReference type="PANTHER" id="PTHR30441:SF8">
    <property type="entry name" value="DUF748 DOMAIN-CONTAINING PROTEIN"/>
    <property type="match status" value="1"/>
</dbReference>
<sequence length="401" mass="45488">MNMTTEANKKKKRRHLKKKRLWLPITIIVLLIVARLLLPYFVKNYVNKTLANIPGYYGQVEDIDIALWRGAYVIHGLYLNKLDGVTQVPFLNFEKTDISIEWDAILDGKIVSEIEMTNPHINYVFEDQQATSEDGDADIDDWTKALTDLVPIDVNRLQVTNGKLAFVQLATEPNIDLYLDQVNLSATNLRNVKEKQRILPSDVTANAISIGQGKVDLKGKINLLKQIPDMDITLSLKDANLPAINSMTSGLAGIDFESGTFDVYSEFAIADSYLKGYVKPLISDAKYIGKEDGIFETIWEGFVSFFDFILTNPSTDNLATNVPFEGDLSATQANVWATVFNIFENAWFNAFKGETDGNINFEDTAKEADKNAEKLSRKERREKRRAERKLKREERQDNEEN</sequence>
<keyword evidence="2" id="KW-1133">Transmembrane helix</keyword>
<dbReference type="HOGENOM" id="CLU_056895_0_0_10"/>
<dbReference type="AlphaFoldDB" id="A3UAT0"/>
<evidence type="ECO:0000256" key="1">
    <source>
        <dbReference type="SAM" id="MobiDB-lite"/>
    </source>
</evidence>
<proteinExistence type="predicted"/>
<dbReference type="InterPro" id="IPR008023">
    <property type="entry name" value="DUF748"/>
</dbReference>
<name>A3UAT0_CROAH</name>
<evidence type="ECO:0000313" key="3">
    <source>
        <dbReference type="EMBL" id="EAP86916.1"/>
    </source>
</evidence>
<dbReference type="Pfam" id="PF05359">
    <property type="entry name" value="DUF748"/>
    <property type="match status" value="2"/>
</dbReference>
<feature type="compositionally biased region" description="Basic residues" evidence="1">
    <location>
        <begin position="377"/>
        <end position="389"/>
    </location>
</feature>
<reference evidence="3 4" key="1">
    <citation type="journal article" date="2010" name="J. Bacteriol.">
        <title>The complete genome sequence of Croceibacter atlanticus HTCC2559T.</title>
        <authorList>
            <person name="Oh H.M."/>
            <person name="Kang I."/>
            <person name="Ferriera S."/>
            <person name="Giovannoni S.J."/>
            <person name="Cho J.C."/>
        </authorList>
    </citation>
    <scope>NUCLEOTIDE SEQUENCE [LARGE SCALE GENOMIC DNA]</scope>
    <source>
        <strain evidence="4">ATCC BAA-628 / HTCC2559 / KCTC 12090</strain>
    </source>
</reference>
<dbReference type="RefSeq" id="WP_013188297.1">
    <property type="nucleotide sequence ID" value="NC_014230.1"/>
</dbReference>
<dbReference type="EMBL" id="CP002046">
    <property type="protein sequence ID" value="EAP86916.1"/>
    <property type="molecule type" value="Genomic_DNA"/>
</dbReference>
<feature type="region of interest" description="Disordered" evidence="1">
    <location>
        <begin position="362"/>
        <end position="401"/>
    </location>
</feature>
<accession>A3UAT0</accession>